<feature type="domain" description="RING-type" evidence="7">
    <location>
        <begin position="119"/>
        <end position="204"/>
    </location>
</feature>
<dbReference type="InterPro" id="IPR017907">
    <property type="entry name" value="Znf_RING_CS"/>
</dbReference>
<dbReference type="PROSITE" id="PS00518">
    <property type="entry name" value="ZF_RING_1"/>
    <property type="match status" value="1"/>
</dbReference>
<feature type="compositionally biased region" description="Acidic residues" evidence="6">
    <location>
        <begin position="37"/>
        <end position="48"/>
    </location>
</feature>
<comment type="caution">
    <text evidence="8">The sequence shown here is derived from an EMBL/GenBank/DDBJ whole genome shotgun (WGS) entry which is preliminary data.</text>
</comment>
<organism evidence="8 9">
    <name type="scientific">Thelephora terrestris</name>
    <dbReference type="NCBI Taxonomy" id="56493"/>
    <lineage>
        <taxon>Eukaryota</taxon>
        <taxon>Fungi</taxon>
        <taxon>Dikarya</taxon>
        <taxon>Basidiomycota</taxon>
        <taxon>Agaricomycotina</taxon>
        <taxon>Agaricomycetes</taxon>
        <taxon>Thelephorales</taxon>
        <taxon>Thelephoraceae</taxon>
        <taxon>Thelephora</taxon>
    </lineage>
</organism>
<evidence type="ECO:0000313" key="8">
    <source>
        <dbReference type="EMBL" id="KAF9792664.1"/>
    </source>
</evidence>
<dbReference type="OrthoDB" id="3219336at2759"/>
<dbReference type="Gene3D" id="3.30.40.10">
    <property type="entry name" value="Zinc/RING finger domain, C3HC4 (zinc finger)"/>
    <property type="match status" value="1"/>
</dbReference>
<dbReference type="PANTHER" id="PTHR23041">
    <property type="entry name" value="RING FINGER DOMAIN-CONTAINING"/>
    <property type="match status" value="1"/>
</dbReference>
<evidence type="ECO:0000256" key="4">
    <source>
        <dbReference type="PROSITE-ProRule" id="PRU00175"/>
    </source>
</evidence>
<gene>
    <name evidence="8" type="ORF">BJ322DRAFT_1030688</name>
</gene>
<feature type="region of interest" description="Disordered" evidence="6">
    <location>
        <begin position="1"/>
        <end position="62"/>
    </location>
</feature>
<evidence type="ECO:0000256" key="2">
    <source>
        <dbReference type="ARBA" id="ARBA00022771"/>
    </source>
</evidence>
<evidence type="ECO:0000313" key="9">
    <source>
        <dbReference type="Proteomes" id="UP000736335"/>
    </source>
</evidence>
<evidence type="ECO:0000256" key="1">
    <source>
        <dbReference type="ARBA" id="ARBA00022723"/>
    </source>
</evidence>
<evidence type="ECO:0000259" key="7">
    <source>
        <dbReference type="PROSITE" id="PS50089"/>
    </source>
</evidence>
<dbReference type="AlphaFoldDB" id="A0A9P6HQ89"/>
<reference evidence="8" key="1">
    <citation type="journal article" date="2020" name="Nat. Commun.">
        <title>Large-scale genome sequencing of mycorrhizal fungi provides insights into the early evolution of symbiotic traits.</title>
        <authorList>
            <person name="Miyauchi S."/>
            <person name="Kiss E."/>
            <person name="Kuo A."/>
            <person name="Drula E."/>
            <person name="Kohler A."/>
            <person name="Sanchez-Garcia M."/>
            <person name="Morin E."/>
            <person name="Andreopoulos B."/>
            <person name="Barry K.W."/>
            <person name="Bonito G."/>
            <person name="Buee M."/>
            <person name="Carver A."/>
            <person name="Chen C."/>
            <person name="Cichocki N."/>
            <person name="Clum A."/>
            <person name="Culley D."/>
            <person name="Crous P.W."/>
            <person name="Fauchery L."/>
            <person name="Girlanda M."/>
            <person name="Hayes R.D."/>
            <person name="Keri Z."/>
            <person name="LaButti K."/>
            <person name="Lipzen A."/>
            <person name="Lombard V."/>
            <person name="Magnuson J."/>
            <person name="Maillard F."/>
            <person name="Murat C."/>
            <person name="Nolan M."/>
            <person name="Ohm R.A."/>
            <person name="Pangilinan J."/>
            <person name="Pereira M.F."/>
            <person name="Perotto S."/>
            <person name="Peter M."/>
            <person name="Pfister S."/>
            <person name="Riley R."/>
            <person name="Sitrit Y."/>
            <person name="Stielow J.B."/>
            <person name="Szollosi G."/>
            <person name="Zifcakova L."/>
            <person name="Stursova M."/>
            <person name="Spatafora J.W."/>
            <person name="Tedersoo L."/>
            <person name="Vaario L.M."/>
            <person name="Yamada A."/>
            <person name="Yan M."/>
            <person name="Wang P."/>
            <person name="Xu J."/>
            <person name="Bruns T."/>
            <person name="Baldrian P."/>
            <person name="Vilgalys R."/>
            <person name="Dunand C."/>
            <person name="Henrissat B."/>
            <person name="Grigoriev I.V."/>
            <person name="Hibbett D."/>
            <person name="Nagy L.G."/>
            <person name="Martin F.M."/>
        </authorList>
    </citation>
    <scope>NUCLEOTIDE SEQUENCE</scope>
    <source>
        <strain evidence="8">UH-Tt-Lm1</strain>
    </source>
</reference>
<evidence type="ECO:0000256" key="6">
    <source>
        <dbReference type="SAM" id="MobiDB-lite"/>
    </source>
</evidence>
<dbReference type="InterPro" id="IPR047134">
    <property type="entry name" value="RNF4"/>
</dbReference>
<dbReference type="InterPro" id="IPR001841">
    <property type="entry name" value="Znf_RING"/>
</dbReference>
<dbReference type="PANTHER" id="PTHR23041:SF78">
    <property type="entry name" value="E3 UBIQUITIN-PROTEIN LIGASE RNF4"/>
    <property type="match status" value="1"/>
</dbReference>
<keyword evidence="5" id="KW-0175">Coiled coil</keyword>
<sequence>MSLNQRGKIVGQVVRPKAASPDRKQKRQHDTTVSAEDIIEISSDEDDLQPPPKRALTKRGNSTFAESNYKAQLFSKDQEIEKLKKREKELERVVAMQKKEIAAKESRAPFDEIEEELTCDICALRMWSPYRLTECGHVFCLGCLMSWFDDIHARFLSTHPGYTPLSLPLRTILRRPLEFPRECYSAYLHMAQYPGPQYSCPSCRTVVTRRPVEDFKVKTLVLRLSSVQGIKPPESRIPPGKGEAVFDGYALL</sequence>
<proteinExistence type="predicted"/>
<dbReference type="InterPro" id="IPR013083">
    <property type="entry name" value="Znf_RING/FYVE/PHD"/>
</dbReference>
<dbReference type="Proteomes" id="UP000736335">
    <property type="component" value="Unassembled WGS sequence"/>
</dbReference>
<reference evidence="8" key="2">
    <citation type="submission" date="2020-11" db="EMBL/GenBank/DDBJ databases">
        <authorList>
            <consortium name="DOE Joint Genome Institute"/>
            <person name="Kuo A."/>
            <person name="Miyauchi S."/>
            <person name="Kiss E."/>
            <person name="Drula E."/>
            <person name="Kohler A."/>
            <person name="Sanchez-Garcia M."/>
            <person name="Andreopoulos B."/>
            <person name="Barry K.W."/>
            <person name="Bonito G."/>
            <person name="Buee M."/>
            <person name="Carver A."/>
            <person name="Chen C."/>
            <person name="Cichocki N."/>
            <person name="Clum A."/>
            <person name="Culley D."/>
            <person name="Crous P.W."/>
            <person name="Fauchery L."/>
            <person name="Girlanda M."/>
            <person name="Hayes R."/>
            <person name="Keri Z."/>
            <person name="Labutti K."/>
            <person name="Lipzen A."/>
            <person name="Lombard V."/>
            <person name="Magnuson J."/>
            <person name="Maillard F."/>
            <person name="Morin E."/>
            <person name="Murat C."/>
            <person name="Nolan M."/>
            <person name="Ohm R."/>
            <person name="Pangilinan J."/>
            <person name="Pereira M."/>
            <person name="Perotto S."/>
            <person name="Peter M."/>
            <person name="Riley R."/>
            <person name="Sitrit Y."/>
            <person name="Stielow B."/>
            <person name="Szollosi G."/>
            <person name="Zifcakova L."/>
            <person name="Stursova M."/>
            <person name="Spatafora J.W."/>
            <person name="Tedersoo L."/>
            <person name="Vaario L.-M."/>
            <person name="Yamada A."/>
            <person name="Yan M."/>
            <person name="Wang P."/>
            <person name="Xu J."/>
            <person name="Bruns T."/>
            <person name="Baldrian P."/>
            <person name="Vilgalys R."/>
            <person name="Henrissat B."/>
            <person name="Grigoriev I.V."/>
            <person name="Hibbett D."/>
            <person name="Nagy L.G."/>
            <person name="Martin F.M."/>
        </authorList>
    </citation>
    <scope>NUCLEOTIDE SEQUENCE</scope>
    <source>
        <strain evidence="8">UH-Tt-Lm1</strain>
    </source>
</reference>
<keyword evidence="2 4" id="KW-0863">Zinc-finger</keyword>
<evidence type="ECO:0000256" key="3">
    <source>
        <dbReference type="ARBA" id="ARBA00022833"/>
    </source>
</evidence>
<evidence type="ECO:0000256" key="5">
    <source>
        <dbReference type="SAM" id="Coils"/>
    </source>
</evidence>
<dbReference type="InterPro" id="IPR018957">
    <property type="entry name" value="Znf_C3HC4_RING-type"/>
</dbReference>
<accession>A0A9P6HQ89</accession>
<keyword evidence="3" id="KW-0862">Zinc</keyword>
<dbReference type="GO" id="GO:0008270">
    <property type="term" value="F:zinc ion binding"/>
    <property type="evidence" value="ECO:0007669"/>
    <property type="project" value="UniProtKB-KW"/>
</dbReference>
<protein>
    <recommendedName>
        <fullName evidence="7">RING-type domain-containing protein</fullName>
    </recommendedName>
</protein>
<name>A0A9P6HQ89_9AGAM</name>
<feature type="coiled-coil region" evidence="5">
    <location>
        <begin position="73"/>
        <end position="107"/>
    </location>
</feature>
<keyword evidence="9" id="KW-1185">Reference proteome</keyword>
<dbReference type="SUPFAM" id="SSF57850">
    <property type="entry name" value="RING/U-box"/>
    <property type="match status" value="1"/>
</dbReference>
<dbReference type="PROSITE" id="PS50089">
    <property type="entry name" value="ZF_RING_2"/>
    <property type="match status" value="1"/>
</dbReference>
<dbReference type="EMBL" id="WIUZ02000001">
    <property type="protein sequence ID" value="KAF9792664.1"/>
    <property type="molecule type" value="Genomic_DNA"/>
</dbReference>
<keyword evidence="1" id="KW-0479">Metal-binding</keyword>
<dbReference type="Pfam" id="PF00097">
    <property type="entry name" value="zf-C3HC4"/>
    <property type="match status" value="1"/>
</dbReference>